<dbReference type="EMBL" id="OZ075135">
    <property type="protein sequence ID" value="CAL4997300.1"/>
    <property type="molecule type" value="Genomic_DNA"/>
</dbReference>
<sequence>MPFRSARRRRARRRRRDAAAERDWADGLGTDTLLAIFHRLDHIDVLTAVDNVCTSWRHAAREEPTLWRRITMRGHKGIMRRLNRGGLACEAVRRAGGQCEAFCGEYAGDDGFLMYLIEQAPNLKSLRLISCNDVSDEGFTVAVRELPLLEELELSLCDNVGGFVMELVLSLFDNVGSYVEELNLSPWDNVGGFVKERLSVYEIVGKACPKLKHFRLSNKLFDVRDWNKDKDVRGIATMHGLHSLQLFSNAVTNEGLETILDSCPNLECLDIRHCFNVDMDDALLLKCARIETLRLPDHPTDDYDLEVHSPIRMFVEEEVICYSDCCYNNRYDYSSDSGDDLDFYGEPSRFESDLDKYDKMLPQSMRTFLK</sequence>
<accession>A0ABC9B9F7</accession>
<dbReference type="InterPro" id="IPR036047">
    <property type="entry name" value="F-box-like_dom_sf"/>
</dbReference>
<dbReference type="InterPro" id="IPR032675">
    <property type="entry name" value="LRR_dom_sf"/>
</dbReference>
<evidence type="ECO:0000313" key="2">
    <source>
        <dbReference type="EMBL" id="CAL4997300.1"/>
    </source>
</evidence>
<reference evidence="3" key="1">
    <citation type="submission" date="2024-06" db="EMBL/GenBank/DDBJ databases">
        <authorList>
            <person name="Ryan C."/>
        </authorList>
    </citation>
    <scope>NUCLEOTIDE SEQUENCE [LARGE SCALE GENOMIC DNA]</scope>
</reference>
<dbReference type="InterPro" id="IPR001810">
    <property type="entry name" value="F-box_dom"/>
</dbReference>
<dbReference type="PANTHER" id="PTHR38926:SF79">
    <property type="entry name" value="OS08G0195800 PROTEIN"/>
    <property type="match status" value="1"/>
</dbReference>
<dbReference type="PANTHER" id="PTHR38926">
    <property type="entry name" value="F-BOX DOMAIN CONTAINING PROTEIN, EXPRESSED"/>
    <property type="match status" value="1"/>
</dbReference>
<keyword evidence="3" id="KW-1185">Reference proteome</keyword>
<reference evidence="2 3" key="2">
    <citation type="submission" date="2024-10" db="EMBL/GenBank/DDBJ databases">
        <authorList>
            <person name="Ryan C."/>
        </authorList>
    </citation>
    <scope>NUCLEOTIDE SEQUENCE [LARGE SCALE GENOMIC DNA]</scope>
</reference>
<feature type="domain" description="F-box" evidence="1">
    <location>
        <begin position="31"/>
        <end position="72"/>
    </location>
</feature>
<dbReference type="Pfam" id="PF12937">
    <property type="entry name" value="F-box-like"/>
    <property type="match status" value="1"/>
</dbReference>
<evidence type="ECO:0000259" key="1">
    <source>
        <dbReference type="Pfam" id="PF12937"/>
    </source>
</evidence>
<evidence type="ECO:0000313" key="3">
    <source>
        <dbReference type="Proteomes" id="UP001497457"/>
    </source>
</evidence>
<name>A0ABC9B9F7_9POAL</name>
<proteinExistence type="predicted"/>
<dbReference type="Gene3D" id="1.20.1280.50">
    <property type="match status" value="1"/>
</dbReference>
<gene>
    <name evidence="2" type="ORF">URODEC1_LOCUS63323</name>
</gene>
<dbReference type="SUPFAM" id="SSF81383">
    <property type="entry name" value="F-box domain"/>
    <property type="match status" value="1"/>
</dbReference>
<dbReference type="InterPro" id="IPR013101">
    <property type="entry name" value="LRR_PRU1-like"/>
</dbReference>
<dbReference type="Gene3D" id="3.80.10.10">
    <property type="entry name" value="Ribonuclease Inhibitor"/>
    <property type="match status" value="2"/>
</dbReference>
<organism evidence="2 3">
    <name type="scientific">Urochloa decumbens</name>
    <dbReference type="NCBI Taxonomy" id="240449"/>
    <lineage>
        <taxon>Eukaryota</taxon>
        <taxon>Viridiplantae</taxon>
        <taxon>Streptophyta</taxon>
        <taxon>Embryophyta</taxon>
        <taxon>Tracheophyta</taxon>
        <taxon>Spermatophyta</taxon>
        <taxon>Magnoliopsida</taxon>
        <taxon>Liliopsida</taxon>
        <taxon>Poales</taxon>
        <taxon>Poaceae</taxon>
        <taxon>PACMAD clade</taxon>
        <taxon>Panicoideae</taxon>
        <taxon>Panicodae</taxon>
        <taxon>Paniceae</taxon>
        <taxon>Melinidinae</taxon>
        <taxon>Urochloa</taxon>
    </lineage>
</organism>
<dbReference type="Pfam" id="PF07723">
    <property type="entry name" value="LRR_2"/>
    <property type="match status" value="1"/>
</dbReference>
<dbReference type="Proteomes" id="UP001497457">
    <property type="component" value="Chromosome 25rd"/>
</dbReference>
<dbReference type="AlphaFoldDB" id="A0ABC9B9F7"/>
<dbReference type="SUPFAM" id="SSF52047">
    <property type="entry name" value="RNI-like"/>
    <property type="match status" value="1"/>
</dbReference>
<protein>
    <recommendedName>
        <fullName evidence="1">F-box domain-containing protein</fullName>
    </recommendedName>
</protein>